<name>A0A382UBD7_9ZZZZ</name>
<protein>
    <submittedName>
        <fullName evidence="1">Uncharacterized protein</fullName>
    </submittedName>
</protein>
<proteinExistence type="predicted"/>
<sequence>MPRISLWRPNKTNDFKYFDRAAQEQFEMGGTGIFVHKYIGPETTDEEGAGELTIQDVLFQENRTRKYTDEVYELRGSYQVQDSDFDLTQFGIFLTGDTLFITFHLSSMVDIMERKLMTGDVLEMPHLLEDYGLDVDADPIKKFYVVQEGNRPAEGFSPTWFPHLWRVKATPLTDSQEYRDIFEKEDGATSVRETLEAI</sequence>
<evidence type="ECO:0000313" key="1">
    <source>
        <dbReference type="EMBL" id="SVD31600.1"/>
    </source>
</evidence>
<accession>A0A382UBD7</accession>
<gene>
    <name evidence="1" type="ORF">METZ01_LOCUS384454</name>
</gene>
<organism evidence="1">
    <name type="scientific">marine metagenome</name>
    <dbReference type="NCBI Taxonomy" id="408172"/>
    <lineage>
        <taxon>unclassified sequences</taxon>
        <taxon>metagenomes</taxon>
        <taxon>ecological metagenomes</taxon>
    </lineage>
</organism>
<dbReference type="AlphaFoldDB" id="A0A382UBD7"/>
<reference evidence="1" key="1">
    <citation type="submission" date="2018-05" db="EMBL/GenBank/DDBJ databases">
        <authorList>
            <person name="Lanie J.A."/>
            <person name="Ng W.-L."/>
            <person name="Kazmierczak K.M."/>
            <person name="Andrzejewski T.M."/>
            <person name="Davidsen T.M."/>
            <person name="Wayne K.J."/>
            <person name="Tettelin H."/>
            <person name="Glass J.I."/>
            <person name="Rusch D."/>
            <person name="Podicherti R."/>
            <person name="Tsui H.-C.T."/>
            <person name="Winkler M.E."/>
        </authorList>
    </citation>
    <scope>NUCLEOTIDE SEQUENCE</scope>
</reference>
<feature type="non-terminal residue" evidence="1">
    <location>
        <position position="198"/>
    </location>
</feature>
<dbReference type="EMBL" id="UINC01142956">
    <property type="protein sequence ID" value="SVD31600.1"/>
    <property type="molecule type" value="Genomic_DNA"/>
</dbReference>